<accession>A0A1I1Q3L8</accession>
<proteinExistence type="predicted"/>
<dbReference type="OrthoDB" id="5493262at2"/>
<evidence type="ECO:0000313" key="1">
    <source>
        <dbReference type="EMBL" id="SFD16552.1"/>
    </source>
</evidence>
<dbReference type="Proteomes" id="UP000198598">
    <property type="component" value="Unassembled WGS sequence"/>
</dbReference>
<evidence type="ECO:0008006" key="3">
    <source>
        <dbReference type="Google" id="ProtNLM"/>
    </source>
</evidence>
<dbReference type="PANTHER" id="PTHR41913">
    <property type="entry name" value="DUF1684 DOMAIN-CONTAINING PROTEIN"/>
    <property type="match status" value="1"/>
</dbReference>
<dbReference type="InterPro" id="IPR012467">
    <property type="entry name" value="DUF1684"/>
</dbReference>
<sequence>MKRINKPAEPLNLYSGLFFGVWLLAMVASAGFRQASESHAAGVRSTDDGPAYKAQIDEWHQKRVNSLKSENGWLNLAGLFWLKEGKNSLGRGSDFDVPFPEASGPAELGQLVLEKGDVRFIPKAGANVLADGKPITESVVVFSPNSKPAVLENGSLRWVIIKRGDKYGIRLRDLESPFLKEFTTVERYPVDETWKVKAKLEKPATPRTIPILNVLGQVTPTPLAGTLVFEKDGKTYRLDAVGEEGKLFILFSDPTNAHDTYGAGRFLYADRPAGAVDSDGLVTLDFNQAINPPCAFTPYATCPLPPKQNTLALNVTAGEKRYGDH</sequence>
<dbReference type="EMBL" id="FOLQ01000003">
    <property type="protein sequence ID" value="SFD16552.1"/>
    <property type="molecule type" value="Genomic_DNA"/>
</dbReference>
<dbReference type="RefSeq" id="WP_093826195.1">
    <property type="nucleotide sequence ID" value="NZ_FOLQ01000003.1"/>
</dbReference>
<protein>
    <recommendedName>
        <fullName evidence="3">DUF1684 domain-containing protein</fullName>
    </recommendedName>
</protein>
<dbReference type="Pfam" id="PF07920">
    <property type="entry name" value="DUF1684"/>
    <property type="match status" value="1"/>
</dbReference>
<dbReference type="AlphaFoldDB" id="A0A1I1Q3L8"/>
<organism evidence="1 2">
    <name type="scientific">Spirosoma endophyticum</name>
    <dbReference type="NCBI Taxonomy" id="662367"/>
    <lineage>
        <taxon>Bacteria</taxon>
        <taxon>Pseudomonadati</taxon>
        <taxon>Bacteroidota</taxon>
        <taxon>Cytophagia</taxon>
        <taxon>Cytophagales</taxon>
        <taxon>Cytophagaceae</taxon>
        <taxon>Spirosoma</taxon>
    </lineage>
</organism>
<dbReference type="PANTHER" id="PTHR41913:SF1">
    <property type="entry name" value="DUF1684 DOMAIN-CONTAINING PROTEIN"/>
    <property type="match status" value="1"/>
</dbReference>
<keyword evidence="2" id="KW-1185">Reference proteome</keyword>
<dbReference type="STRING" id="662367.SAMN05216167_103585"/>
<reference evidence="1 2" key="1">
    <citation type="submission" date="2016-10" db="EMBL/GenBank/DDBJ databases">
        <authorList>
            <person name="de Groot N.N."/>
        </authorList>
    </citation>
    <scope>NUCLEOTIDE SEQUENCE [LARGE SCALE GENOMIC DNA]</scope>
    <source>
        <strain evidence="1 2">DSM 26130</strain>
    </source>
</reference>
<gene>
    <name evidence="1" type="ORF">SAMN05216167_103585</name>
</gene>
<evidence type="ECO:0000313" key="2">
    <source>
        <dbReference type="Proteomes" id="UP000198598"/>
    </source>
</evidence>
<name>A0A1I1Q3L8_9BACT</name>